<protein>
    <submittedName>
        <fullName evidence="1">Uncharacterized protein</fullName>
    </submittedName>
</protein>
<accession>A0A382EDM2</accession>
<evidence type="ECO:0000313" key="1">
    <source>
        <dbReference type="EMBL" id="SVB48886.1"/>
    </source>
</evidence>
<dbReference type="AlphaFoldDB" id="A0A382EDM2"/>
<dbReference type="EMBL" id="UINC01044023">
    <property type="protein sequence ID" value="SVB48886.1"/>
    <property type="molecule type" value="Genomic_DNA"/>
</dbReference>
<name>A0A382EDM2_9ZZZZ</name>
<reference evidence="1" key="1">
    <citation type="submission" date="2018-05" db="EMBL/GenBank/DDBJ databases">
        <authorList>
            <person name="Lanie J.A."/>
            <person name="Ng W.-L."/>
            <person name="Kazmierczak K.M."/>
            <person name="Andrzejewski T.M."/>
            <person name="Davidsen T.M."/>
            <person name="Wayne K.J."/>
            <person name="Tettelin H."/>
            <person name="Glass J.I."/>
            <person name="Rusch D."/>
            <person name="Podicherti R."/>
            <person name="Tsui H.-C.T."/>
            <person name="Winkler M.E."/>
        </authorList>
    </citation>
    <scope>NUCLEOTIDE SEQUENCE</scope>
</reference>
<sequence>MLYKVRAKIIEENLSIFYEKLIDGTIYNQHPDGKEIVASMKRARLTKSGVVEWFENCGCSTPLKHERETQYDYYFSEINTELVEESGKMNGKSFWSYMEKLSNHPLDKTT</sequence>
<organism evidence="1">
    <name type="scientific">marine metagenome</name>
    <dbReference type="NCBI Taxonomy" id="408172"/>
    <lineage>
        <taxon>unclassified sequences</taxon>
        <taxon>metagenomes</taxon>
        <taxon>ecological metagenomes</taxon>
    </lineage>
</organism>
<gene>
    <name evidence="1" type="ORF">METZ01_LOCUS201740</name>
</gene>
<proteinExistence type="predicted"/>